<dbReference type="InterPro" id="IPR011701">
    <property type="entry name" value="MFS"/>
</dbReference>
<feature type="transmembrane region" description="Helical" evidence="6">
    <location>
        <begin position="260"/>
        <end position="282"/>
    </location>
</feature>
<keyword evidence="5 6" id="KW-0472">Membrane</keyword>
<evidence type="ECO:0000256" key="3">
    <source>
        <dbReference type="ARBA" id="ARBA00022692"/>
    </source>
</evidence>
<dbReference type="OrthoDB" id="2293709at2"/>
<evidence type="ECO:0000256" key="2">
    <source>
        <dbReference type="ARBA" id="ARBA00022475"/>
    </source>
</evidence>
<dbReference type="Proteomes" id="UP000215144">
    <property type="component" value="Chromosome 1"/>
</dbReference>
<feature type="transmembrane region" description="Helical" evidence="6">
    <location>
        <begin position="137"/>
        <end position="163"/>
    </location>
</feature>
<feature type="transmembrane region" description="Helical" evidence="6">
    <location>
        <begin position="169"/>
        <end position="186"/>
    </location>
</feature>
<dbReference type="AlphaFoldDB" id="A0A239XFC1"/>
<dbReference type="PANTHER" id="PTHR23513:SF6">
    <property type="entry name" value="MAJOR FACILITATOR SUPERFAMILY ASSOCIATED DOMAIN-CONTAINING PROTEIN"/>
    <property type="match status" value="1"/>
</dbReference>
<keyword evidence="2" id="KW-1003">Cell membrane</keyword>
<evidence type="ECO:0000256" key="1">
    <source>
        <dbReference type="ARBA" id="ARBA00004651"/>
    </source>
</evidence>
<feature type="transmembrane region" description="Helical" evidence="6">
    <location>
        <begin position="232"/>
        <end position="254"/>
    </location>
</feature>
<feature type="transmembrane region" description="Helical" evidence="6">
    <location>
        <begin position="12"/>
        <end position="34"/>
    </location>
</feature>
<evidence type="ECO:0000256" key="4">
    <source>
        <dbReference type="ARBA" id="ARBA00022989"/>
    </source>
</evidence>
<reference evidence="7 8" key="1">
    <citation type="submission" date="2017-06" db="EMBL/GenBank/DDBJ databases">
        <authorList>
            <consortium name="Pathogen Informatics"/>
        </authorList>
    </citation>
    <scope>NUCLEOTIDE SEQUENCE [LARGE SCALE GENOMIC DNA]</scope>
    <source>
        <strain evidence="7 8">NCTC11291</strain>
    </source>
</reference>
<dbReference type="InterPro" id="IPR036259">
    <property type="entry name" value="MFS_trans_sf"/>
</dbReference>
<evidence type="ECO:0000313" key="7">
    <source>
        <dbReference type="EMBL" id="SNV45060.1"/>
    </source>
</evidence>
<comment type="subcellular location">
    <subcellularLocation>
        <location evidence="1">Cell membrane</location>
        <topology evidence="1">Multi-pass membrane protein</topology>
    </subcellularLocation>
</comment>
<feature type="transmembrane region" description="Helical" evidence="6">
    <location>
        <begin position="294"/>
        <end position="312"/>
    </location>
</feature>
<name>A0A239XFC1_STRAI</name>
<accession>A0A239XFC1</accession>
<evidence type="ECO:0000256" key="5">
    <source>
        <dbReference type="ARBA" id="ARBA00023136"/>
    </source>
</evidence>
<gene>
    <name evidence="7" type="ORF">SAMEA4504048_01963</name>
</gene>
<dbReference type="GO" id="GO:0022857">
    <property type="term" value="F:transmembrane transporter activity"/>
    <property type="evidence" value="ECO:0007669"/>
    <property type="project" value="InterPro"/>
</dbReference>
<dbReference type="EMBL" id="LT906454">
    <property type="protein sequence ID" value="SNV45060.1"/>
    <property type="molecule type" value="Genomic_DNA"/>
</dbReference>
<feature type="transmembrane region" description="Helical" evidence="6">
    <location>
        <begin position="318"/>
        <end position="341"/>
    </location>
</feature>
<dbReference type="KEGG" id="saco:SAME_01963"/>
<keyword evidence="4 6" id="KW-1133">Transmembrane helix</keyword>
<feature type="transmembrane region" description="Helical" evidence="6">
    <location>
        <begin position="386"/>
        <end position="404"/>
    </location>
</feature>
<keyword evidence="3 6" id="KW-0812">Transmembrane</keyword>
<dbReference type="Gene3D" id="1.20.1250.20">
    <property type="entry name" value="MFS general substrate transporter like domains"/>
    <property type="match status" value="1"/>
</dbReference>
<feature type="transmembrane region" description="Helical" evidence="6">
    <location>
        <begin position="40"/>
        <end position="63"/>
    </location>
</feature>
<protein>
    <submittedName>
        <fullName evidence="7">Lantibiotic efflux protein</fullName>
    </submittedName>
</protein>
<evidence type="ECO:0000256" key="6">
    <source>
        <dbReference type="SAM" id="Phobius"/>
    </source>
</evidence>
<evidence type="ECO:0000313" key="8">
    <source>
        <dbReference type="Proteomes" id="UP000215144"/>
    </source>
</evidence>
<dbReference type="GO" id="GO:0005886">
    <property type="term" value="C:plasma membrane"/>
    <property type="evidence" value="ECO:0007669"/>
    <property type="project" value="UniProtKB-SubCell"/>
</dbReference>
<dbReference type="PANTHER" id="PTHR23513">
    <property type="entry name" value="INTEGRAL MEMBRANE EFFLUX PROTEIN-RELATED"/>
    <property type="match status" value="1"/>
</dbReference>
<sequence length="415" mass="46782">MNQKKIFYSLFFNDLLSDFGDTLYYLSLMNYIILLPDSQLALSIITLSETIPIFFKIIMGYLADKTKNKINFIMLTQVFRFILYLIVGFLVSFNPALWIILVISAINLLSDLAGQFENSLYLPIELQLIEEEEREQVFATTQSIASLLNILFKLSGAVLVTWISYQSLAFINATTFLVCALFMLLLRSQLAPLQKVEDRTDVEEENEIEHHFLQEIKSAILHLKNIPHLLDYLLIIACLNGLFSIITPLIIAGITHNKNFTIINAATTISLAGVILTVANILGNISANTIFQNVALKKILYFALLGLPFLFLSFLSQNIWFCFLLLFLLGIASGAASPKFYGFLMHNLSPEKIGLFMSEIGTTMQLGIVGTQLSFSIVIASISPVTISYFYLIISALFTCWIFIKQRKKRTKGLL</sequence>
<proteinExistence type="predicted"/>
<organism evidence="7 8">
    <name type="scientific">Streptococcus acidominimus</name>
    <dbReference type="NCBI Taxonomy" id="1326"/>
    <lineage>
        <taxon>Bacteria</taxon>
        <taxon>Bacillati</taxon>
        <taxon>Bacillota</taxon>
        <taxon>Bacilli</taxon>
        <taxon>Lactobacillales</taxon>
        <taxon>Streptococcaceae</taxon>
        <taxon>Streptococcus</taxon>
    </lineage>
</organism>
<dbReference type="SUPFAM" id="SSF103473">
    <property type="entry name" value="MFS general substrate transporter"/>
    <property type="match status" value="1"/>
</dbReference>
<dbReference type="RefSeq" id="WP_095123449.1">
    <property type="nucleotide sequence ID" value="NZ_LT906454.1"/>
</dbReference>
<dbReference type="Pfam" id="PF07690">
    <property type="entry name" value="MFS_1"/>
    <property type="match status" value="1"/>
</dbReference>